<reference evidence="8 9" key="1">
    <citation type="submission" date="2020-02" db="EMBL/GenBank/DDBJ databases">
        <title>A complete genome of a marine bacterium Vibrio sp. ZWAL4003 isolated from the mangrove sediment with the ability to degrade polysaccharides.</title>
        <authorList>
            <person name="Wu J."/>
            <person name="Qu W."/>
            <person name="Zeng R."/>
        </authorList>
    </citation>
    <scope>NUCLEOTIDE SEQUENCE [LARGE SCALE GENOMIC DNA]</scope>
    <source>
        <strain evidence="8 9">ZWAL4003</strain>
    </source>
</reference>
<feature type="active site" description="Charge relay system" evidence="6">
    <location>
        <position position="226"/>
    </location>
</feature>
<sequence>MSLINHSQAKVFDGWHKQYIHQSSTLNCEMRFAIYLPLEATEDNRVPVLYWLSGLTCTDENFMQKAGAFKKAAELGIAIVAPDTSPRGEGVPDDPEGAYDFGLGAGFYLNATQEPWQEHYQMYSYIVDELPQLIEAHFPVSKRKAISGHSMGGHGALTIGIKNPTAYSSISAFSPICHPMAVPWGQKAFRNYLGEDKTKWQQYDAVELMKNHLVTTPILVDQGNADSFLTEQLKPETLQSAAIGAKADLTLRIQPGYDHSYYFIQTFIDDHLEFHANYLKSE</sequence>
<evidence type="ECO:0000313" key="8">
    <source>
        <dbReference type="EMBL" id="QIH41125.1"/>
    </source>
</evidence>
<dbReference type="PANTHER" id="PTHR10061:SF1">
    <property type="entry name" value="S-FORMYLGLUTATHIONE HYDROLASE YEIG"/>
    <property type="match status" value="1"/>
</dbReference>
<dbReference type="NCBIfam" id="TIGR02821">
    <property type="entry name" value="fghA_ester_D"/>
    <property type="match status" value="1"/>
</dbReference>
<keyword evidence="9" id="KW-1185">Reference proteome</keyword>
<gene>
    <name evidence="8" type="primary">fghA</name>
    <name evidence="8" type="ORF">G5S32_03605</name>
</gene>
<evidence type="ECO:0000256" key="6">
    <source>
        <dbReference type="PIRSR" id="PIRSR614186-1"/>
    </source>
</evidence>
<evidence type="ECO:0000256" key="3">
    <source>
        <dbReference type="ARBA" id="ARBA00022801"/>
    </source>
</evidence>
<evidence type="ECO:0000256" key="5">
    <source>
        <dbReference type="NCBIfam" id="TIGR02821"/>
    </source>
</evidence>
<dbReference type="InterPro" id="IPR000801">
    <property type="entry name" value="Esterase-like"/>
</dbReference>
<dbReference type="KEGG" id="vzi:G5S32_03605"/>
<dbReference type="AlphaFoldDB" id="A0A6G7CG82"/>
<evidence type="ECO:0000313" key="9">
    <source>
        <dbReference type="Proteomes" id="UP000503003"/>
    </source>
</evidence>
<evidence type="ECO:0000256" key="1">
    <source>
        <dbReference type="ARBA" id="ARBA00005622"/>
    </source>
</evidence>
<dbReference type="EMBL" id="CP049331">
    <property type="protein sequence ID" value="QIH41125.1"/>
    <property type="molecule type" value="Genomic_DNA"/>
</dbReference>
<accession>A0A6G7CG82</accession>
<evidence type="ECO:0000256" key="4">
    <source>
        <dbReference type="ARBA" id="ARBA00047590"/>
    </source>
</evidence>
<dbReference type="SUPFAM" id="SSF53474">
    <property type="entry name" value="alpha/beta-Hydrolases"/>
    <property type="match status" value="1"/>
</dbReference>
<name>A0A6G7CG82_9VIBR</name>
<feature type="active site" description="Charge relay system" evidence="6">
    <location>
        <position position="150"/>
    </location>
</feature>
<feature type="active site" description="Charge relay system" evidence="6">
    <location>
        <position position="259"/>
    </location>
</feature>
<dbReference type="GO" id="GO:0052689">
    <property type="term" value="F:carboxylic ester hydrolase activity"/>
    <property type="evidence" value="ECO:0007669"/>
    <property type="project" value="UniProtKB-KW"/>
</dbReference>
<dbReference type="FunFam" id="3.40.50.1820:FF:000002">
    <property type="entry name" value="S-formylglutathione hydrolase"/>
    <property type="match status" value="1"/>
</dbReference>
<evidence type="ECO:0000256" key="2">
    <source>
        <dbReference type="ARBA" id="ARBA00022487"/>
    </source>
</evidence>
<keyword evidence="2 7" id="KW-0719">Serine esterase</keyword>
<dbReference type="PANTHER" id="PTHR10061">
    <property type="entry name" value="S-FORMYLGLUTATHIONE HYDROLASE"/>
    <property type="match status" value="1"/>
</dbReference>
<organism evidence="8 9">
    <name type="scientific">Vibrio ziniensis</name>
    <dbReference type="NCBI Taxonomy" id="2711221"/>
    <lineage>
        <taxon>Bacteria</taxon>
        <taxon>Pseudomonadati</taxon>
        <taxon>Pseudomonadota</taxon>
        <taxon>Gammaproteobacteria</taxon>
        <taxon>Vibrionales</taxon>
        <taxon>Vibrionaceae</taxon>
        <taxon>Vibrio</taxon>
    </lineage>
</organism>
<comment type="catalytic activity">
    <reaction evidence="4 7">
        <text>S-formylglutathione + H2O = formate + glutathione + H(+)</text>
        <dbReference type="Rhea" id="RHEA:14961"/>
        <dbReference type="ChEBI" id="CHEBI:15377"/>
        <dbReference type="ChEBI" id="CHEBI:15378"/>
        <dbReference type="ChEBI" id="CHEBI:15740"/>
        <dbReference type="ChEBI" id="CHEBI:57688"/>
        <dbReference type="ChEBI" id="CHEBI:57925"/>
        <dbReference type="EC" id="3.1.2.12"/>
    </reaction>
</comment>
<comment type="similarity">
    <text evidence="1 7">Belongs to the esterase D family.</text>
</comment>
<dbReference type="Proteomes" id="UP000503003">
    <property type="component" value="Chromosome 1"/>
</dbReference>
<dbReference type="RefSeq" id="WP_165310529.1">
    <property type="nucleotide sequence ID" value="NZ_CP049331.1"/>
</dbReference>
<comment type="function">
    <text evidence="7">Serine hydrolase involved in the detoxification of formaldehyde.</text>
</comment>
<dbReference type="Gene3D" id="3.40.50.1820">
    <property type="entry name" value="alpha/beta hydrolase"/>
    <property type="match status" value="1"/>
</dbReference>
<dbReference type="GO" id="GO:0046294">
    <property type="term" value="P:formaldehyde catabolic process"/>
    <property type="evidence" value="ECO:0007669"/>
    <property type="project" value="InterPro"/>
</dbReference>
<dbReference type="GO" id="GO:0005829">
    <property type="term" value="C:cytosol"/>
    <property type="evidence" value="ECO:0007669"/>
    <property type="project" value="TreeGrafter"/>
</dbReference>
<dbReference type="EC" id="3.1.2.12" evidence="5 7"/>
<keyword evidence="3 7" id="KW-0378">Hydrolase</keyword>
<dbReference type="GO" id="GO:0018738">
    <property type="term" value="F:S-formylglutathione hydrolase activity"/>
    <property type="evidence" value="ECO:0007669"/>
    <property type="project" value="UniProtKB-UniRule"/>
</dbReference>
<evidence type="ECO:0000256" key="7">
    <source>
        <dbReference type="RuleBase" id="RU363068"/>
    </source>
</evidence>
<dbReference type="Pfam" id="PF00756">
    <property type="entry name" value="Esterase"/>
    <property type="match status" value="1"/>
</dbReference>
<dbReference type="InterPro" id="IPR029058">
    <property type="entry name" value="AB_hydrolase_fold"/>
</dbReference>
<proteinExistence type="inferred from homology"/>
<dbReference type="InterPro" id="IPR014186">
    <property type="entry name" value="S-formylglutathione_hydrol"/>
</dbReference>
<protein>
    <recommendedName>
        <fullName evidence="5 7">S-formylglutathione hydrolase</fullName>
        <ecNumber evidence="5 7">3.1.2.12</ecNumber>
    </recommendedName>
</protein>